<accession>A0A0Q9YJ89</accession>
<proteinExistence type="predicted"/>
<dbReference type="Pfam" id="PF04028">
    <property type="entry name" value="DUF374"/>
    <property type="match status" value="1"/>
</dbReference>
<dbReference type="AlphaFoldDB" id="A0A0Q9YJ89"/>
<dbReference type="CDD" id="cd07983">
    <property type="entry name" value="LPLAT_DUF374-like"/>
    <property type="match status" value="1"/>
</dbReference>
<dbReference type="InterPro" id="IPR007172">
    <property type="entry name" value="DUF374"/>
</dbReference>
<reference evidence="2" key="1">
    <citation type="submission" date="2015-09" db="EMBL/GenBank/DDBJ databases">
        <title>Draft Genome Sequences of Two Novel Amoeba-resistant Intranuclear Bacteria, Candidatus Berkiella cookevillensis and Candidatus Berkiella aquae.</title>
        <authorList>
            <person name="Mehari Y.T."/>
            <person name="Arivett B.A."/>
            <person name="Farone A.L."/>
            <person name="Gunderson J.H."/>
            <person name="Farone M.B."/>
        </authorList>
    </citation>
    <scope>NUCLEOTIDE SEQUENCE [LARGE SCALE GENOMIC DNA]</scope>
    <source>
        <strain evidence="2">CC99</strain>
    </source>
</reference>
<comment type="caution">
    <text evidence="2">The sequence shown here is derived from an EMBL/GenBank/DDBJ whole genome shotgun (WGS) entry which is preliminary data.</text>
</comment>
<organism evidence="2">
    <name type="scientific">Candidatus Berkiella cookevillensis</name>
    <dbReference type="NCBI Taxonomy" id="437022"/>
    <lineage>
        <taxon>Bacteria</taxon>
        <taxon>Pseudomonadati</taxon>
        <taxon>Pseudomonadota</taxon>
        <taxon>Gammaproteobacteria</taxon>
        <taxon>Candidatus Berkiellales</taxon>
        <taxon>Candidatus Berkiellaceae</taxon>
        <taxon>Candidatus Berkiella</taxon>
    </lineage>
</organism>
<dbReference type="SUPFAM" id="SSF69593">
    <property type="entry name" value="Glycerol-3-phosphate (1)-acyltransferase"/>
    <property type="match status" value="1"/>
</dbReference>
<name>A0A0Q9YJ89_9GAMM</name>
<sequence length="210" mass="22911">MPRLSPTFIGHLAHYATQCLSKTLRMQVEMHPSVAIEKPAVYCFWHGTHFAPVMFVGKKIINKSAGLVSTSKDGEILATWLKHLGYEVIRGSSSKKAITGVVKLIQAVKDGYSVGIALDGPRGPIYEAKAGASFISAKTGVPLIPLGAAYSRKYQFDKSWDKFQIPLPFSTVGIYLGEPLYIEKNIDTSVSNDQIKHAIHAAQRQAAALL</sequence>
<dbReference type="EMBL" id="LKHV01000012">
    <property type="protein sequence ID" value="KRG17762.1"/>
    <property type="molecule type" value="Genomic_DNA"/>
</dbReference>
<dbReference type="STRING" id="437022.CC99x_02057"/>
<gene>
    <name evidence="2" type="ORF">CC99x_02057</name>
</gene>
<protein>
    <recommendedName>
        <fullName evidence="1">DUF374 domain-containing protein</fullName>
    </recommendedName>
</protein>
<evidence type="ECO:0000313" key="2">
    <source>
        <dbReference type="EMBL" id="KRG17762.1"/>
    </source>
</evidence>
<feature type="domain" description="DUF374" evidence="1">
    <location>
        <begin position="64"/>
        <end position="124"/>
    </location>
</feature>
<evidence type="ECO:0000259" key="1">
    <source>
        <dbReference type="Pfam" id="PF04028"/>
    </source>
</evidence>